<dbReference type="SUPFAM" id="SSF82153">
    <property type="entry name" value="FAS1 domain"/>
    <property type="match status" value="1"/>
</dbReference>
<dbReference type="InterPro" id="IPR050904">
    <property type="entry name" value="Adhesion/Biosynth-related"/>
</dbReference>
<accession>A0A1E7FD68</accession>
<dbReference type="PANTHER" id="PTHR10900:SF77">
    <property type="entry name" value="FI19380P1"/>
    <property type="match status" value="1"/>
</dbReference>
<dbReference type="KEGG" id="fcy:FRACYDRAFT_185732"/>
<dbReference type="SMART" id="SM00554">
    <property type="entry name" value="FAS1"/>
    <property type="match status" value="1"/>
</dbReference>
<gene>
    <name evidence="2" type="ORF">FRACYDRAFT_185732</name>
</gene>
<dbReference type="EMBL" id="KV784358">
    <property type="protein sequence ID" value="OEU16120.1"/>
    <property type="molecule type" value="Genomic_DNA"/>
</dbReference>
<dbReference type="Pfam" id="PF02469">
    <property type="entry name" value="Fasciclin"/>
    <property type="match status" value="1"/>
</dbReference>
<evidence type="ECO:0000313" key="3">
    <source>
        <dbReference type="Proteomes" id="UP000095751"/>
    </source>
</evidence>
<dbReference type="Gene3D" id="2.30.180.10">
    <property type="entry name" value="FAS1 domain"/>
    <property type="match status" value="1"/>
</dbReference>
<feature type="domain" description="FAS1" evidence="1">
    <location>
        <begin position="2"/>
        <end position="143"/>
    </location>
</feature>
<feature type="non-terminal residue" evidence="2">
    <location>
        <position position="1"/>
    </location>
</feature>
<evidence type="ECO:0000259" key="1">
    <source>
        <dbReference type="PROSITE" id="PS50213"/>
    </source>
</evidence>
<sequence length="151" mass="16171">TCSTIFDLACSTDGFDTLCGLLTSFDLRDAISGGSWTVFAPTDEAFTKLDDALDGGIASVSDDLLLKILQFHVVDDQVLYSDDLPCELGNNLVTTLSGKDSRTFCEDDVPYGQKGSGNDEVVKFVGVDIDACNGVVHAVEDVLLFNLAPYM</sequence>
<dbReference type="InParanoid" id="A0A1E7FD68"/>
<dbReference type="InterPro" id="IPR036378">
    <property type="entry name" value="FAS1_dom_sf"/>
</dbReference>
<protein>
    <submittedName>
        <fullName evidence="2">FAS1 domain-containing protein</fullName>
    </submittedName>
</protein>
<dbReference type="Proteomes" id="UP000095751">
    <property type="component" value="Unassembled WGS sequence"/>
</dbReference>
<reference evidence="2 3" key="1">
    <citation type="submission" date="2016-09" db="EMBL/GenBank/DDBJ databases">
        <title>Extensive genetic diversity and differential bi-allelic expression allows diatom success in the polar Southern Ocean.</title>
        <authorList>
            <consortium name="DOE Joint Genome Institute"/>
            <person name="Mock T."/>
            <person name="Otillar R.P."/>
            <person name="Strauss J."/>
            <person name="Dupont C."/>
            <person name="Frickenhaus S."/>
            <person name="Maumus F."/>
            <person name="Mcmullan M."/>
            <person name="Sanges R."/>
            <person name="Schmutz J."/>
            <person name="Toseland A."/>
            <person name="Valas R."/>
            <person name="Veluchamy A."/>
            <person name="Ward B.J."/>
            <person name="Allen A."/>
            <person name="Barry K."/>
            <person name="Falciatore A."/>
            <person name="Ferrante M."/>
            <person name="Fortunato A.E."/>
            <person name="Gloeckner G."/>
            <person name="Gruber A."/>
            <person name="Hipkin R."/>
            <person name="Janech M."/>
            <person name="Kroth P."/>
            <person name="Leese F."/>
            <person name="Lindquist E."/>
            <person name="Lyon B.R."/>
            <person name="Martin J."/>
            <person name="Mayer C."/>
            <person name="Parker M."/>
            <person name="Quesneville H."/>
            <person name="Raymond J."/>
            <person name="Uhlig C."/>
            <person name="Valentin K.U."/>
            <person name="Worden A.Z."/>
            <person name="Armbrust E.V."/>
            <person name="Bowler C."/>
            <person name="Green B."/>
            <person name="Moulton V."/>
            <person name="Van Oosterhout C."/>
            <person name="Grigoriev I."/>
        </authorList>
    </citation>
    <scope>NUCLEOTIDE SEQUENCE [LARGE SCALE GENOMIC DNA]</scope>
    <source>
        <strain evidence="2 3">CCMP1102</strain>
    </source>
</reference>
<name>A0A1E7FD68_9STRA</name>
<keyword evidence="3" id="KW-1185">Reference proteome</keyword>
<dbReference type="PANTHER" id="PTHR10900">
    <property type="entry name" value="PERIOSTIN-RELATED"/>
    <property type="match status" value="1"/>
</dbReference>
<dbReference type="OrthoDB" id="44517at2759"/>
<dbReference type="AlphaFoldDB" id="A0A1E7FD68"/>
<dbReference type="GO" id="GO:0005615">
    <property type="term" value="C:extracellular space"/>
    <property type="evidence" value="ECO:0007669"/>
    <property type="project" value="TreeGrafter"/>
</dbReference>
<organism evidence="2 3">
    <name type="scientific">Fragilariopsis cylindrus CCMP1102</name>
    <dbReference type="NCBI Taxonomy" id="635003"/>
    <lineage>
        <taxon>Eukaryota</taxon>
        <taxon>Sar</taxon>
        <taxon>Stramenopiles</taxon>
        <taxon>Ochrophyta</taxon>
        <taxon>Bacillariophyta</taxon>
        <taxon>Bacillariophyceae</taxon>
        <taxon>Bacillariophycidae</taxon>
        <taxon>Bacillariales</taxon>
        <taxon>Bacillariaceae</taxon>
        <taxon>Fragilariopsis</taxon>
    </lineage>
</organism>
<proteinExistence type="predicted"/>
<dbReference type="PROSITE" id="PS50213">
    <property type="entry name" value="FAS1"/>
    <property type="match status" value="1"/>
</dbReference>
<evidence type="ECO:0000313" key="2">
    <source>
        <dbReference type="EMBL" id="OEU16120.1"/>
    </source>
</evidence>
<dbReference type="InterPro" id="IPR000782">
    <property type="entry name" value="FAS1_domain"/>
</dbReference>